<evidence type="ECO:0000256" key="1">
    <source>
        <dbReference type="SAM" id="MobiDB-lite"/>
    </source>
</evidence>
<dbReference type="RefSeq" id="XP_013248785.1">
    <property type="nucleotide sequence ID" value="XM_013393331.1"/>
</dbReference>
<dbReference type="GeneID" id="25270278"/>
<feature type="compositionally biased region" description="Low complexity" evidence="1">
    <location>
        <begin position="244"/>
        <end position="266"/>
    </location>
</feature>
<sequence length="363" mass="38259">MGKYALLFPRLVNNAQLRITQTTKVCPRQLLNAALLAPPLLPRVVTSSSSSPGRQDSLISSPQADAWRCTVTERTPINHEAVSYNAPQDEPAAKASSVSDNQRTTAERTWEILEMHAVAALPSLSPAGILQFLYLTLRGNCRPKHFLAELRRFVLEGEPAAPPVETFWLLWTANDLALFCKLLSEHHVDDAALVAKLISRVTASLPHLSPEDVALVLGAAAGDSSSYLQKALLLQQPAASGEAAHPGAAAESHYPSAPAATPGAPSVDRRGDSRWLCEGGLPLFVLLLQLLASQAKGALSRSLPGHSGAAGAKLSAVSAAALEPLCLLTHHLGCKVATASVGAKLRLEPSKGSPAGAPQFYDG</sequence>
<protein>
    <submittedName>
        <fullName evidence="2">Uncharacterized protein</fullName>
    </submittedName>
</protein>
<keyword evidence="3" id="KW-1185">Reference proteome</keyword>
<dbReference type="OrthoDB" id="346058at2759"/>
<name>U6GMX2_EIMAC</name>
<organism evidence="2 3">
    <name type="scientific">Eimeria acervulina</name>
    <name type="common">Coccidian parasite</name>
    <dbReference type="NCBI Taxonomy" id="5801"/>
    <lineage>
        <taxon>Eukaryota</taxon>
        <taxon>Sar</taxon>
        <taxon>Alveolata</taxon>
        <taxon>Apicomplexa</taxon>
        <taxon>Conoidasida</taxon>
        <taxon>Coccidia</taxon>
        <taxon>Eucoccidiorida</taxon>
        <taxon>Eimeriorina</taxon>
        <taxon>Eimeriidae</taxon>
        <taxon>Eimeria</taxon>
    </lineage>
</organism>
<feature type="region of interest" description="Disordered" evidence="1">
    <location>
        <begin position="244"/>
        <end position="268"/>
    </location>
</feature>
<accession>U6GMX2</accession>
<reference evidence="2" key="1">
    <citation type="submission" date="2013-10" db="EMBL/GenBank/DDBJ databases">
        <title>Genomic analysis of the causative agents of coccidiosis in chickens.</title>
        <authorList>
            <person name="Reid A.J."/>
            <person name="Blake D."/>
            <person name="Billington K."/>
            <person name="Browne H."/>
            <person name="Dunn M."/>
            <person name="Hung S."/>
            <person name="Kawahara F."/>
            <person name="Miranda-Saavedra D."/>
            <person name="Mourier T."/>
            <person name="Nagra H."/>
            <person name="Otto T.D."/>
            <person name="Rawlings N."/>
            <person name="Sanchez A."/>
            <person name="Sanders M."/>
            <person name="Subramaniam C."/>
            <person name="Tay Y."/>
            <person name="Dear P."/>
            <person name="Doerig C."/>
            <person name="Gruber A."/>
            <person name="Parkinson J."/>
            <person name="Shirley M."/>
            <person name="Wan K.L."/>
            <person name="Berriman M."/>
            <person name="Tomley F."/>
            <person name="Pain A."/>
        </authorList>
    </citation>
    <scope>NUCLEOTIDE SEQUENCE</scope>
    <source>
        <strain evidence="2">Houghton</strain>
    </source>
</reference>
<reference evidence="2" key="2">
    <citation type="submission" date="2013-10" db="EMBL/GenBank/DDBJ databases">
        <authorList>
            <person name="Aslett M."/>
        </authorList>
    </citation>
    <scope>NUCLEOTIDE SEQUENCE</scope>
    <source>
        <strain evidence="2">Houghton</strain>
    </source>
</reference>
<dbReference type="AlphaFoldDB" id="U6GMX2"/>
<gene>
    <name evidence="2" type="ORF">EAH_00022080</name>
</gene>
<proteinExistence type="predicted"/>
<evidence type="ECO:0000313" key="3">
    <source>
        <dbReference type="Proteomes" id="UP000018050"/>
    </source>
</evidence>
<dbReference type="EMBL" id="HG671668">
    <property type="protein sequence ID" value="CDI81505.1"/>
    <property type="molecule type" value="Genomic_DNA"/>
</dbReference>
<dbReference type="Proteomes" id="UP000018050">
    <property type="component" value="Unassembled WGS sequence"/>
</dbReference>
<dbReference type="VEuPathDB" id="ToxoDB:EAH_00022080"/>
<evidence type="ECO:0000313" key="2">
    <source>
        <dbReference type="EMBL" id="CDI81505.1"/>
    </source>
</evidence>